<dbReference type="Proteomes" id="UP000054097">
    <property type="component" value="Unassembled WGS sequence"/>
</dbReference>
<dbReference type="EMBL" id="KN824304">
    <property type="protein sequence ID" value="KIM26733.1"/>
    <property type="molecule type" value="Genomic_DNA"/>
</dbReference>
<proteinExistence type="predicted"/>
<keyword evidence="2" id="KW-1185">Reference proteome</keyword>
<gene>
    <name evidence="1" type="ORF">M408DRAFT_9760</name>
</gene>
<evidence type="ECO:0000313" key="2">
    <source>
        <dbReference type="Proteomes" id="UP000054097"/>
    </source>
</evidence>
<accession>A0A0C2WK61</accession>
<name>A0A0C2WK61_SERVB</name>
<dbReference type="HOGENOM" id="CLU_963667_0_0_1"/>
<reference evidence="1 2" key="1">
    <citation type="submission" date="2014-04" db="EMBL/GenBank/DDBJ databases">
        <authorList>
            <consortium name="DOE Joint Genome Institute"/>
            <person name="Kuo A."/>
            <person name="Zuccaro A."/>
            <person name="Kohler A."/>
            <person name="Nagy L.G."/>
            <person name="Floudas D."/>
            <person name="Copeland A."/>
            <person name="Barry K.W."/>
            <person name="Cichocki N."/>
            <person name="Veneault-Fourrey C."/>
            <person name="LaButti K."/>
            <person name="Lindquist E.A."/>
            <person name="Lipzen A."/>
            <person name="Lundell T."/>
            <person name="Morin E."/>
            <person name="Murat C."/>
            <person name="Sun H."/>
            <person name="Tunlid A."/>
            <person name="Henrissat B."/>
            <person name="Grigoriev I.V."/>
            <person name="Hibbett D.S."/>
            <person name="Martin F."/>
            <person name="Nordberg H.P."/>
            <person name="Cantor M.N."/>
            <person name="Hua S.X."/>
        </authorList>
    </citation>
    <scope>NUCLEOTIDE SEQUENCE [LARGE SCALE GENOMIC DNA]</scope>
    <source>
        <strain evidence="1 2">MAFF 305830</strain>
    </source>
</reference>
<dbReference type="AlphaFoldDB" id="A0A0C2WK61"/>
<sequence>MANFRRILSPDPRWHQLETDLEAIGTSVAAVNLFKLYEAKVYELIKMSERAMTPGVYKIAEGNDAEGRDRTMIVQSIQFANDMKKDSLSSISLYNMCDPSVPPHTPEDVTPDLDNYIVVLRYHRREDIDIPIPVPIVSTALTLKQHLTDLWPEYTIQGAHKIDDLEDVTLSKINETFCRDRTNELFVYVSTHIAKKQRWAIWRERWRVAKQLWWDVGKGGDALSIFNELDYAIGYIIDLLSTQC</sequence>
<protein>
    <submittedName>
        <fullName evidence="1">Uncharacterized protein</fullName>
    </submittedName>
</protein>
<evidence type="ECO:0000313" key="1">
    <source>
        <dbReference type="EMBL" id="KIM26733.1"/>
    </source>
</evidence>
<organism evidence="1 2">
    <name type="scientific">Serendipita vermifera MAFF 305830</name>
    <dbReference type="NCBI Taxonomy" id="933852"/>
    <lineage>
        <taxon>Eukaryota</taxon>
        <taxon>Fungi</taxon>
        <taxon>Dikarya</taxon>
        <taxon>Basidiomycota</taxon>
        <taxon>Agaricomycotina</taxon>
        <taxon>Agaricomycetes</taxon>
        <taxon>Sebacinales</taxon>
        <taxon>Serendipitaceae</taxon>
        <taxon>Serendipita</taxon>
    </lineage>
</organism>
<reference evidence="2" key="2">
    <citation type="submission" date="2015-01" db="EMBL/GenBank/DDBJ databases">
        <title>Evolutionary Origins and Diversification of the Mycorrhizal Mutualists.</title>
        <authorList>
            <consortium name="DOE Joint Genome Institute"/>
            <consortium name="Mycorrhizal Genomics Consortium"/>
            <person name="Kohler A."/>
            <person name="Kuo A."/>
            <person name="Nagy L.G."/>
            <person name="Floudas D."/>
            <person name="Copeland A."/>
            <person name="Barry K.W."/>
            <person name="Cichocki N."/>
            <person name="Veneault-Fourrey C."/>
            <person name="LaButti K."/>
            <person name="Lindquist E.A."/>
            <person name="Lipzen A."/>
            <person name="Lundell T."/>
            <person name="Morin E."/>
            <person name="Murat C."/>
            <person name="Riley R."/>
            <person name="Ohm R."/>
            <person name="Sun H."/>
            <person name="Tunlid A."/>
            <person name="Henrissat B."/>
            <person name="Grigoriev I.V."/>
            <person name="Hibbett D.S."/>
            <person name="Martin F."/>
        </authorList>
    </citation>
    <scope>NUCLEOTIDE SEQUENCE [LARGE SCALE GENOMIC DNA]</scope>
    <source>
        <strain evidence="2">MAFF 305830</strain>
    </source>
</reference>